<evidence type="ECO:0000256" key="17">
    <source>
        <dbReference type="ARBA" id="ARBA00048679"/>
    </source>
</evidence>
<evidence type="ECO:0000256" key="9">
    <source>
        <dbReference type="ARBA" id="ARBA00022737"/>
    </source>
</evidence>
<dbReference type="OrthoDB" id="2017114at2759"/>
<dbReference type="EC" id="2.7.11.1" evidence="2"/>
<dbReference type="PROSITE" id="PS00107">
    <property type="entry name" value="PROTEIN_KINASE_ATP"/>
    <property type="match status" value="1"/>
</dbReference>
<dbReference type="Proteomes" id="UP000636709">
    <property type="component" value="Unassembled WGS sequence"/>
</dbReference>
<keyword evidence="24" id="KW-1185">Reference proteome</keyword>
<comment type="catalytic activity">
    <reaction evidence="17">
        <text>L-seryl-[protein] + ATP = O-phospho-L-seryl-[protein] + ADP + H(+)</text>
        <dbReference type="Rhea" id="RHEA:17989"/>
        <dbReference type="Rhea" id="RHEA-COMP:9863"/>
        <dbReference type="Rhea" id="RHEA-COMP:11604"/>
        <dbReference type="ChEBI" id="CHEBI:15378"/>
        <dbReference type="ChEBI" id="CHEBI:29999"/>
        <dbReference type="ChEBI" id="CHEBI:30616"/>
        <dbReference type="ChEBI" id="CHEBI:83421"/>
        <dbReference type="ChEBI" id="CHEBI:456216"/>
        <dbReference type="EC" id="2.7.11.1"/>
    </reaction>
</comment>
<comment type="caution">
    <text evidence="23">The sequence shown here is derived from an EMBL/GenBank/DDBJ whole genome shotgun (WGS) entry which is preliminary data.</text>
</comment>
<dbReference type="FunFam" id="3.30.200.20:FF:000394">
    <property type="entry name" value="Leucine-rich repeat receptor-like protein kinase"/>
    <property type="match status" value="1"/>
</dbReference>
<dbReference type="SUPFAM" id="SSF56112">
    <property type="entry name" value="Protein kinase-like (PK-like)"/>
    <property type="match status" value="1"/>
</dbReference>
<evidence type="ECO:0000256" key="20">
    <source>
        <dbReference type="SAM" id="Phobius"/>
    </source>
</evidence>
<dbReference type="PROSITE" id="PS00108">
    <property type="entry name" value="PROTEIN_KINASE_ST"/>
    <property type="match status" value="1"/>
</dbReference>
<evidence type="ECO:0000256" key="11">
    <source>
        <dbReference type="ARBA" id="ARBA00022777"/>
    </source>
</evidence>
<keyword evidence="10 18" id="KW-0547">Nucleotide-binding</keyword>
<dbReference type="InterPro" id="IPR008271">
    <property type="entry name" value="Ser/Thr_kinase_AS"/>
</dbReference>
<accession>A0A835FKI0</accession>
<dbReference type="SMART" id="SM00220">
    <property type="entry name" value="S_TKc"/>
    <property type="match status" value="1"/>
</dbReference>
<feature type="binding site" evidence="18">
    <location>
        <position position="636"/>
    </location>
    <ligand>
        <name>ATP</name>
        <dbReference type="ChEBI" id="CHEBI:30616"/>
    </ligand>
</feature>
<organism evidence="23 24">
    <name type="scientific">Digitaria exilis</name>
    <dbReference type="NCBI Taxonomy" id="1010633"/>
    <lineage>
        <taxon>Eukaryota</taxon>
        <taxon>Viridiplantae</taxon>
        <taxon>Streptophyta</taxon>
        <taxon>Embryophyta</taxon>
        <taxon>Tracheophyta</taxon>
        <taxon>Spermatophyta</taxon>
        <taxon>Magnoliopsida</taxon>
        <taxon>Liliopsida</taxon>
        <taxon>Poales</taxon>
        <taxon>Poaceae</taxon>
        <taxon>PACMAD clade</taxon>
        <taxon>Panicoideae</taxon>
        <taxon>Panicodae</taxon>
        <taxon>Paniceae</taxon>
        <taxon>Anthephorinae</taxon>
        <taxon>Digitaria</taxon>
    </lineage>
</organism>
<dbReference type="InterPro" id="IPR017441">
    <property type="entry name" value="Protein_kinase_ATP_BS"/>
</dbReference>
<gene>
    <name evidence="23" type="ORF">HU200_009225</name>
</gene>
<evidence type="ECO:0000256" key="15">
    <source>
        <dbReference type="ARBA" id="ARBA00023170"/>
    </source>
</evidence>
<dbReference type="Pfam" id="PF07714">
    <property type="entry name" value="PK_Tyr_Ser-Thr"/>
    <property type="match status" value="1"/>
</dbReference>
<comment type="subcellular location">
    <subcellularLocation>
        <location evidence="1">Cell membrane</location>
        <topology evidence="1">Single-pass membrane protein</topology>
    </subcellularLocation>
</comment>
<protein>
    <recommendedName>
        <fullName evidence="2">non-specific serine/threonine protein kinase</fullName>
        <ecNumber evidence="2">2.7.11.1</ecNumber>
    </recommendedName>
</protein>
<keyword evidence="14 20" id="KW-0472">Membrane</keyword>
<evidence type="ECO:0000256" key="21">
    <source>
        <dbReference type="SAM" id="SignalP"/>
    </source>
</evidence>
<dbReference type="PANTHER" id="PTHR45631">
    <property type="entry name" value="OS07G0107800 PROTEIN-RELATED"/>
    <property type="match status" value="1"/>
</dbReference>
<evidence type="ECO:0000313" key="24">
    <source>
        <dbReference type="Proteomes" id="UP000636709"/>
    </source>
</evidence>
<feature type="transmembrane region" description="Helical" evidence="20">
    <location>
        <begin position="526"/>
        <end position="551"/>
    </location>
</feature>
<evidence type="ECO:0000256" key="5">
    <source>
        <dbReference type="ARBA" id="ARBA00022614"/>
    </source>
</evidence>
<dbReference type="GO" id="GO:0005524">
    <property type="term" value="F:ATP binding"/>
    <property type="evidence" value="ECO:0007669"/>
    <property type="project" value="UniProtKB-UniRule"/>
</dbReference>
<evidence type="ECO:0000256" key="8">
    <source>
        <dbReference type="ARBA" id="ARBA00022729"/>
    </source>
</evidence>
<keyword evidence="12 18" id="KW-0067">ATP-binding</keyword>
<proteinExistence type="predicted"/>
<keyword evidence="13 20" id="KW-1133">Transmembrane helix</keyword>
<evidence type="ECO:0000256" key="19">
    <source>
        <dbReference type="SAM" id="MobiDB-lite"/>
    </source>
</evidence>
<evidence type="ECO:0000256" key="18">
    <source>
        <dbReference type="PROSITE-ProRule" id="PRU10141"/>
    </source>
</evidence>
<dbReference type="FunFam" id="3.80.10.10:FF:000129">
    <property type="entry name" value="Leucine-rich repeat receptor-like kinase"/>
    <property type="match status" value="1"/>
</dbReference>
<evidence type="ECO:0000256" key="4">
    <source>
        <dbReference type="ARBA" id="ARBA00022553"/>
    </source>
</evidence>
<dbReference type="FunFam" id="1.10.510.10:FF:000146">
    <property type="entry name" value="LRR receptor-like serine/threonine-protein kinase IOS1"/>
    <property type="match status" value="1"/>
</dbReference>
<dbReference type="InterPro" id="IPR011009">
    <property type="entry name" value="Kinase-like_dom_sf"/>
</dbReference>
<dbReference type="SUPFAM" id="SSF52058">
    <property type="entry name" value="L domain-like"/>
    <property type="match status" value="1"/>
</dbReference>
<name>A0A835FKI0_9POAL</name>
<dbReference type="Pfam" id="PF13855">
    <property type="entry name" value="LRR_8"/>
    <property type="match status" value="1"/>
</dbReference>
<evidence type="ECO:0000256" key="6">
    <source>
        <dbReference type="ARBA" id="ARBA00022679"/>
    </source>
</evidence>
<evidence type="ECO:0000256" key="3">
    <source>
        <dbReference type="ARBA" id="ARBA00022527"/>
    </source>
</evidence>
<evidence type="ECO:0000313" key="23">
    <source>
        <dbReference type="EMBL" id="KAF8762696.1"/>
    </source>
</evidence>
<dbReference type="Pfam" id="PF12819">
    <property type="entry name" value="Malectin_like"/>
    <property type="match status" value="1"/>
</dbReference>
<dbReference type="EMBL" id="JACEFO010000618">
    <property type="protein sequence ID" value="KAF8762696.1"/>
    <property type="molecule type" value="Genomic_DNA"/>
</dbReference>
<keyword evidence="3" id="KW-0723">Serine/threonine-protein kinase</keyword>
<feature type="region of interest" description="Disordered" evidence="19">
    <location>
        <begin position="888"/>
        <end position="909"/>
    </location>
</feature>
<reference evidence="23" key="1">
    <citation type="submission" date="2020-07" db="EMBL/GenBank/DDBJ databases">
        <title>Genome sequence and genetic diversity analysis of an under-domesticated orphan crop, white fonio (Digitaria exilis).</title>
        <authorList>
            <person name="Bennetzen J.L."/>
            <person name="Chen S."/>
            <person name="Ma X."/>
            <person name="Wang X."/>
            <person name="Yssel A.E.J."/>
            <person name="Chaluvadi S.R."/>
            <person name="Johnson M."/>
            <person name="Gangashetty P."/>
            <person name="Hamidou F."/>
            <person name="Sanogo M.D."/>
            <person name="Zwaenepoel A."/>
            <person name="Wallace J."/>
            <person name="Van De Peer Y."/>
            <person name="Van Deynze A."/>
        </authorList>
    </citation>
    <scope>NUCLEOTIDE SEQUENCE</scope>
    <source>
        <tissue evidence="23">Leaves</tissue>
    </source>
</reference>
<dbReference type="InterPro" id="IPR001245">
    <property type="entry name" value="Ser-Thr/Tyr_kinase_cat_dom"/>
</dbReference>
<keyword evidence="9" id="KW-0677">Repeat</keyword>
<keyword evidence="11" id="KW-0418">Kinase</keyword>
<dbReference type="CDD" id="cd14066">
    <property type="entry name" value="STKc_IRAK"/>
    <property type="match status" value="1"/>
</dbReference>
<evidence type="ECO:0000256" key="1">
    <source>
        <dbReference type="ARBA" id="ARBA00004162"/>
    </source>
</evidence>
<keyword evidence="4" id="KW-0597">Phosphoprotein</keyword>
<keyword evidence="8 21" id="KW-0732">Signal</keyword>
<dbReference type="AlphaFoldDB" id="A0A835FKI0"/>
<dbReference type="PROSITE" id="PS50011">
    <property type="entry name" value="PROTEIN_KINASE_DOM"/>
    <property type="match status" value="1"/>
</dbReference>
<dbReference type="InterPro" id="IPR024788">
    <property type="entry name" value="Malectin-like_Carb-bd_dom"/>
</dbReference>
<evidence type="ECO:0000259" key="22">
    <source>
        <dbReference type="PROSITE" id="PS50011"/>
    </source>
</evidence>
<feature type="signal peptide" evidence="21">
    <location>
        <begin position="1"/>
        <end position="26"/>
    </location>
</feature>
<feature type="chain" id="PRO_5032741252" description="non-specific serine/threonine protein kinase" evidence="21">
    <location>
        <begin position="27"/>
        <end position="956"/>
    </location>
</feature>
<evidence type="ECO:0000256" key="10">
    <source>
        <dbReference type="ARBA" id="ARBA00022741"/>
    </source>
</evidence>
<dbReference type="GO" id="GO:0005886">
    <property type="term" value="C:plasma membrane"/>
    <property type="evidence" value="ECO:0007669"/>
    <property type="project" value="UniProtKB-SubCell"/>
</dbReference>
<evidence type="ECO:0000256" key="14">
    <source>
        <dbReference type="ARBA" id="ARBA00023136"/>
    </source>
</evidence>
<dbReference type="PANTHER" id="PTHR45631:SF179">
    <property type="entry name" value="PROTEIN KINASE DOMAIN-CONTAINING PROTEIN"/>
    <property type="match status" value="1"/>
</dbReference>
<dbReference type="InterPro" id="IPR000719">
    <property type="entry name" value="Prot_kinase_dom"/>
</dbReference>
<evidence type="ECO:0000256" key="13">
    <source>
        <dbReference type="ARBA" id="ARBA00022989"/>
    </source>
</evidence>
<dbReference type="Gene3D" id="1.10.510.10">
    <property type="entry name" value="Transferase(Phosphotransferase) domain 1"/>
    <property type="match status" value="1"/>
</dbReference>
<evidence type="ECO:0000256" key="16">
    <source>
        <dbReference type="ARBA" id="ARBA00047899"/>
    </source>
</evidence>
<keyword evidence="5" id="KW-0433">Leucine-rich repeat</keyword>
<keyword evidence="15" id="KW-0675">Receptor</keyword>
<evidence type="ECO:0000256" key="12">
    <source>
        <dbReference type="ARBA" id="ARBA00022840"/>
    </source>
</evidence>
<dbReference type="GO" id="GO:0004674">
    <property type="term" value="F:protein serine/threonine kinase activity"/>
    <property type="evidence" value="ECO:0007669"/>
    <property type="project" value="UniProtKB-KW"/>
</dbReference>
<keyword evidence="6" id="KW-0808">Transferase</keyword>
<evidence type="ECO:0000256" key="7">
    <source>
        <dbReference type="ARBA" id="ARBA00022692"/>
    </source>
</evidence>
<evidence type="ECO:0000256" key="2">
    <source>
        <dbReference type="ARBA" id="ARBA00012513"/>
    </source>
</evidence>
<dbReference type="InterPro" id="IPR001611">
    <property type="entry name" value="Leu-rich_rpt"/>
</dbReference>
<comment type="catalytic activity">
    <reaction evidence="16">
        <text>L-threonyl-[protein] + ATP = O-phospho-L-threonyl-[protein] + ADP + H(+)</text>
        <dbReference type="Rhea" id="RHEA:46608"/>
        <dbReference type="Rhea" id="RHEA-COMP:11060"/>
        <dbReference type="Rhea" id="RHEA-COMP:11605"/>
        <dbReference type="ChEBI" id="CHEBI:15378"/>
        <dbReference type="ChEBI" id="CHEBI:30013"/>
        <dbReference type="ChEBI" id="CHEBI:30616"/>
        <dbReference type="ChEBI" id="CHEBI:61977"/>
        <dbReference type="ChEBI" id="CHEBI:456216"/>
        <dbReference type="EC" id="2.7.11.1"/>
    </reaction>
</comment>
<feature type="compositionally biased region" description="Basic and acidic residues" evidence="19">
    <location>
        <begin position="888"/>
        <end position="900"/>
    </location>
</feature>
<dbReference type="InterPro" id="IPR032675">
    <property type="entry name" value="LRR_dom_sf"/>
</dbReference>
<dbReference type="Gene3D" id="3.80.10.10">
    <property type="entry name" value="Ribonuclease Inhibitor"/>
    <property type="match status" value="1"/>
</dbReference>
<dbReference type="Gene3D" id="3.30.200.20">
    <property type="entry name" value="Phosphorylase Kinase, domain 1"/>
    <property type="match status" value="1"/>
</dbReference>
<keyword evidence="7 20" id="KW-0812">Transmembrane</keyword>
<feature type="domain" description="Protein kinase" evidence="22">
    <location>
        <begin position="608"/>
        <end position="883"/>
    </location>
</feature>
<sequence length="956" mass="105789">MRKRTSWLLLLLLGLAATAGVLEARAQPDSNGFVSIDCGLPGTANYVDDATKLSYAPDAAFTEAGSNQNISDQYITSTLSKRYLSLRSFPSGMRNCYTVQSLEAGLKYLLRAEFMYGNYDGLNKPPIFDLYAGVNLWSRVNVSSSGDVEILEAIVVVPDDILQVCLVNTGSGTPFISALELRPLMNSIYPQANATQGLLLLARINFGESDAIVRYPDDPRDRIWIPWVDDTLWDVISTNDTVQSNLDYDSFEPPSKVMQTAIVPRNSNGSNDINLYWISEMLRRGQAPEYIPIMHFSEVQVLQSNDMREFTVGINNLQWPAFSPVYLSSYALYTSDPLPPATSYDVFLSATTNSTLPPLINAVEVYSIISTTNVGTDSSDVSAITAIKGEYRVQKNWAGDPCNPKTYAWDGLTCSYAISSSSRITRVNISFSGLDGDVSDSFANLMAVQDLDLSHNNFTGSIPNILSQLTSLRFLDLSSNQLSGSIPPGLLKRIQDGSLDLRYGNNPNLCTNVDSCKPPIKRKSKLAIYIVVPVVLVAVIVSVVGLVILFLRRKRQGSTSTRNTVKPQNEEPMSYAVASLPPSDAYGQSSLKLENRRFTYKELEMITNNFQHVLGQGGFGKVYDGFLEDGTQVAVKLRSQSSNQGVKEFLSEAQILTRIHHKNLVSMIGYCKDGQYMALVYEYMSEGTLQEQIAGKDRNVKHLTWRQRLRAALDSAHGLEYLHKGCNPPLIHRDVKATNILLNAKLEAKIADFGLSRAFNYDNEAHISTNTLVGTPGYVDPEYQATMQPTTKSDVYSFGVVLLELVTGRQAILYDPKPTNIIQWVRQRLARGNIEDIVDKRMCGEYDVNSVWKVADIALKCTMQATAQRPTMTDVVAQLQECVELEEGHRTGDEGHRTGDGTRGNFTGSSNNDLDLGYHTYVANRQSTKVTQTSTAFEMDQNFGKVPRMGKGPVAR</sequence>